<evidence type="ECO:0000256" key="4">
    <source>
        <dbReference type="SAM" id="Coils"/>
    </source>
</evidence>
<dbReference type="EMBL" id="BAAAFH010000011">
    <property type="protein sequence ID" value="GAA0875441.1"/>
    <property type="molecule type" value="Genomic_DNA"/>
</dbReference>
<dbReference type="RefSeq" id="WP_343786929.1">
    <property type="nucleotide sequence ID" value="NZ_BAAAFH010000011.1"/>
</dbReference>
<dbReference type="Pfam" id="PF01420">
    <property type="entry name" value="Methylase_S"/>
    <property type="match status" value="2"/>
</dbReference>
<comment type="similarity">
    <text evidence="1">Belongs to the type-I restriction system S methylase family.</text>
</comment>
<dbReference type="InterPro" id="IPR000055">
    <property type="entry name" value="Restrct_endonuc_typeI_TRD"/>
</dbReference>
<proteinExistence type="inferred from homology"/>
<dbReference type="Gene3D" id="3.90.220.20">
    <property type="entry name" value="DNA methylase specificity domains"/>
    <property type="match status" value="2"/>
</dbReference>
<keyword evidence="2" id="KW-0680">Restriction system</keyword>
<comment type="caution">
    <text evidence="7">The sequence shown here is derived from an EMBL/GenBank/DDBJ whole genome shotgun (WGS) entry which is preliminary data.</text>
</comment>
<keyword evidence="7" id="KW-0540">Nuclease</keyword>
<organism evidence="7 8">
    <name type="scientific">Wandonia haliotis</name>
    <dbReference type="NCBI Taxonomy" id="574963"/>
    <lineage>
        <taxon>Bacteria</taxon>
        <taxon>Pseudomonadati</taxon>
        <taxon>Bacteroidota</taxon>
        <taxon>Flavobacteriia</taxon>
        <taxon>Flavobacteriales</taxon>
        <taxon>Crocinitomicaceae</taxon>
        <taxon>Wandonia</taxon>
    </lineage>
</organism>
<reference evidence="8" key="1">
    <citation type="journal article" date="2019" name="Int. J. Syst. Evol. Microbiol.">
        <title>The Global Catalogue of Microorganisms (GCM) 10K type strain sequencing project: providing services to taxonomists for standard genome sequencing and annotation.</title>
        <authorList>
            <consortium name="The Broad Institute Genomics Platform"/>
            <consortium name="The Broad Institute Genome Sequencing Center for Infectious Disease"/>
            <person name="Wu L."/>
            <person name="Ma J."/>
        </authorList>
    </citation>
    <scope>NUCLEOTIDE SEQUENCE [LARGE SCALE GENOMIC DNA]</scope>
    <source>
        <strain evidence="8">JCM 16083</strain>
    </source>
</reference>
<evidence type="ECO:0000256" key="2">
    <source>
        <dbReference type="ARBA" id="ARBA00022747"/>
    </source>
</evidence>
<evidence type="ECO:0000256" key="3">
    <source>
        <dbReference type="ARBA" id="ARBA00023125"/>
    </source>
</evidence>
<keyword evidence="8" id="KW-1185">Reference proteome</keyword>
<feature type="domain" description="Type I restriction modification DNA specificity" evidence="6">
    <location>
        <begin position="11"/>
        <end position="174"/>
    </location>
</feature>
<keyword evidence="7" id="KW-0378">Hydrolase</keyword>
<dbReference type="GO" id="GO:0004519">
    <property type="term" value="F:endonuclease activity"/>
    <property type="evidence" value="ECO:0007669"/>
    <property type="project" value="UniProtKB-KW"/>
</dbReference>
<evidence type="ECO:0000256" key="1">
    <source>
        <dbReference type="ARBA" id="ARBA00010923"/>
    </source>
</evidence>
<dbReference type="InterPro" id="IPR051212">
    <property type="entry name" value="Type-I_RE_S_subunit"/>
</dbReference>
<feature type="region of interest" description="Disordered" evidence="5">
    <location>
        <begin position="247"/>
        <end position="270"/>
    </location>
</feature>
<dbReference type="Proteomes" id="UP001501126">
    <property type="component" value="Unassembled WGS sequence"/>
</dbReference>
<feature type="coiled-coil region" evidence="4">
    <location>
        <begin position="486"/>
        <end position="513"/>
    </location>
</feature>
<gene>
    <name evidence="7" type="ORF">GCM10009118_18500</name>
</gene>
<keyword evidence="3" id="KW-0238">DNA-binding</keyword>
<accession>A0ABP3Y1G5</accession>
<keyword evidence="7" id="KW-0255">Endonuclease</keyword>
<evidence type="ECO:0000313" key="8">
    <source>
        <dbReference type="Proteomes" id="UP001501126"/>
    </source>
</evidence>
<feature type="domain" description="Type I restriction modification DNA specificity" evidence="6">
    <location>
        <begin position="304"/>
        <end position="462"/>
    </location>
</feature>
<evidence type="ECO:0000256" key="5">
    <source>
        <dbReference type="SAM" id="MobiDB-lite"/>
    </source>
</evidence>
<protein>
    <submittedName>
        <fullName evidence="7">Restriction endonuclease subunit S</fullName>
    </submittedName>
</protein>
<evidence type="ECO:0000313" key="7">
    <source>
        <dbReference type="EMBL" id="GAA0875441.1"/>
    </source>
</evidence>
<keyword evidence="4" id="KW-0175">Coiled coil</keyword>
<evidence type="ECO:0000259" key="6">
    <source>
        <dbReference type="Pfam" id="PF01420"/>
    </source>
</evidence>
<feature type="coiled-coil region" evidence="4">
    <location>
        <begin position="166"/>
        <end position="193"/>
    </location>
</feature>
<sequence>MKEQQEKYDLPNGWKLVRLDDVAIIVTGNTPPTNNKAYFNGDVPFYKPSDLNEDYVKDSKDRLSELGKEYSRILPKNSILITCIGSLGKSGIISKEGAFNQQINGVLPILSNTLFFYYQIISQQFQNSIRSNASATTVAILNKSKFGNLPFLIAPLDEQNLIATQIESLFSKLDEAEKVLEKANKGLRIYRQVLLNQAFSGKLTEKWRRENSIKLSAKQLIHNIEKERQTKYDLELLEWQNSLKKWKETKEGQRPSRPSKPIVPDKPTDEQIHRKWQLPKEWQWTQLGLISFVTKLAGFEYTEYVKYTEKGDLPVIKAENVGQGGFKKTIYSKVVAESVEHLKRSKLNGDELIIVFVGAGVGNVATTPQGHKFFLGPNIAIARPYKEINTKFLEYFYQSHRGKKLLLATAKAVAQPSLSMGNIRQTPVAIPSKEEQFQIIQIIENQFTLTNNLEKTVDNVLNEIIALKHSILKKAFEGRLVTYTSNESIEKLLDDIQEEKRLYLENQKELNRSKPKQKKEMEEKKTILEILKESNSPISAQELWEKSTSDGDIERFYSEIKEIYHQIDELKTKTESLLTLKDENK</sequence>
<name>A0ABP3Y1G5_9FLAO</name>
<dbReference type="SUPFAM" id="SSF116734">
    <property type="entry name" value="DNA methylase specificity domain"/>
    <property type="match status" value="2"/>
</dbReference>
<dbReference type="PANTHER" id="PTHR43140">
    <property type="entry name" value="TYPE-1 RESTRICTION ENZYME ECOKI SPECIFICITY PROTEIN"/>
    <property type="match status" value="1"/>
</dbReference>
<dbReference type="CDD" id="cd17293">
    <property type="entry name" value="RMtype1_S_Ppo21ORF8840P_TRD1-CR1_like"/>
    <property type="match status" value="1"/>
</dbReference>
<dbReference type="InterPro" id="IPR044946">
    <property type="entry name" value="Restrct_endonuc_typeI_TRD_sf"/>
</dbReference>
<dbReference type="PANTHER" id="PTHR43140:SF1">
    <property type="entry name" value="TYPE I RESTRICTION ENZYME ECOKI SPECIFICITY SUBUNIT"/>
    <property type="match status" value="1"/>
</dbReference>